<proteinExistence type="predicted"/>
<name>A0ABT6HSP4_9ACTN</name>
<dbReference type="RefSeq" id="WP_279930652.1">
    <property type="nucleotide sequence ID" value="NZ_JARWBG010000031.1"/>
</dbReference>
<reference evidence="1 2" key="1">
    <citation type="submission" date="2023-04" db="EMBL/GenBank/DDBJ databases">
        <title>Streptomyces chengmaiensis sp. nov. isolated from the stem of mangrove plant in Hainan.</title>
        <authorList>
            <person name="Huang X."/>
            <person name="Zhou S."/>
            <person name="Chu X."/>
            <person name="Xie Y."/>
            <person name="Lin Y."/>
        </authorList>
    </citation>
    <scope>NUCLEOTIDE SEQUENCE [LARGE SCALE GENOMIC DNA]</scope>
    <source>
        <strain evidence="1 2">HNM0663</strain>
    </source>
</reference>
<gene>
    <name evidence="1" type="ORF">QCN29_23725</name>
</gene>
<keyword evidence="2" id="KW-1185">Reference proteome</keyword>
<dbReference type="EMBL" id="JARWBG010000031">
    <property type="protein sequence ID" value="MDH2391733.1"/>
    <property type="molecule type" value="Genomic_DNA"/>
</dbReference>
<sequence>MHFRHRYSGLRLIAARDGRCCTVPIGWRARTDHVHGLREADDVRIELTPGVQ</sequence>
<evidence type="ECO:0000313" key="2">
    <source>
        <dbReference type="Proteomes" id="UP001223144"/>
    </source>
</evidence>
<evidence type="ECO:0000313" key="1">
    <source>
        <dbReference type="EMBL" id="MDH2391733.1"/>
    </source>
</evidence>
<protein>
    <submittedName>
        <fullName evidence="1">Uncharacterized protein</fullName>
    </submittedName>
</protein>
<dbReference type="Proteomes" id="UP001223144">
    <property type="component" value="Unassembled WGS sequence"/>
</dbReference>
<organism evidence="1 2">
    <name type="scientific">Streptomyces chengmaiensis</name>
    <dbReference type="NCBI Taxonomy" id="3040919"/>
    <lineage>
        <taxon>Bacteria</taxon>
        <taxon>Bacillati</taxon>
        <taxon>Actinomycetota</taxon>
        <taxon>Actinomycetes</taxon>
        <taxon>Kitasatosporales</taxon>
        <taxon>Streptomycetaceae</taxon>
        <taxon>Streptomyces</taxon>
    </lineage>
</organism>
<comment type="caution">
    <text evidence="1">The sequence shown here is derived from an EMBL/GenBank/DDBJ whole genome shotgun (WGS) entry which is preliminary data.</text>
</comment>
<accession>A0ABT6HSP4</accession>